<reference evidence="3" key="1">
    <citation type="journal article" date="2019" name="bioRxiv">
        <title>Genomics, evolutionary history and diagnostics of the Alternaria alternata species group including apple and Asian pear pathotypes.</title>
        <authorList>
            <person name="Armitage A.D."/>
            <person name="Cockerton H.M."/>
            <person name="Sreenivasaprasad S."/>
            <person name="Woodhall J.W."/>
            <person name="Lane C.R."/>
            <person name="Harrison R.J."/>
            <person name="Clarkson J.P."/>
        </authorList>
    </citation>
    <scope>NUCLEOTIDE SEQUENCE [LARGE SCALE GENOMIC DNA]</scope>
    <source>
        <strain evidence="3">FERA 635</strain>
    </source>
</reference>
<dbReference type="PANTHER" id="PTHR33112">
    <property type="entry name" value="DOMAIN PROTEIN, PUTATIVE-RELATED"/>
    <property type="match status" value="1"/>
</dbReference>
<accession>A0ABY0GEI0</accession>
<dbReference type="InterPro" id="IPR010730">
    <property type="entry name" value="HET"/>
</dbReference>
<gene>
    <name evidence="2" type="ORF">AA0119_g5239</name>
</gene>
<evidence type="ECO:0000313" key="2">
    <source>
        <dbReference type="EMBL" id="RYO02722.1"/>
    </source>
</evidence>
<evidence type="ECO:0000313" key="3">
    <source>
        <dbReference type="Proteomes" id="UP000293195"/>
    </source>
</evidence>
<name>A0ABY0GEI0_9PLEO</name>
<dbReference type="Proteomes" id="UP000293195">
    <property type="component" value="Unassembled WGS sequence"/>
</dbReference>
<evidence type="ECO:0000259" key="1">
    <source>
        <dbReference type="Pfam" id="PF06985"/>
    </source>
</evidence>
<protein>
    <recommendedName>
        <fullName evidence="1">Heterokaryon incompatibility domain-containing protein</fullName>
    </recommendedName>
</protein>
<dbReference type="EMBL" id="PDXF01000015">
    <property type="protein sequence ID" value="RYO02722.1"/>
    <property type="molecule type" value="Genomic_DNA"/>
</dbReference>
<organism evidence="2 3">
    <name type="scientific">Alternaria tenuissima</name>
    <dbReference type="NCBI Taxonomy" id="119927"/>
    <lineage>
        <taxon>Eukaryota</taxon>
        <taxon>Fungi</taxon>
        <taxon>Dikarya</taxon>
        <taxon>Ascomycota</taxon>
        <taxon>Pezizomycotina</taxon>
        <taxon>Dothideomycetes</taxon>
        <taxon>Pleosporomycetidae</taxon>
        <taxon>Pleosporales</taxon>
        <taxon>Pleosporineae</taxon>
        <taxon>Pleosporaceae</taxon>
        <taxon>Alternaria</taxon>
        <taxon>Alternaria sect. Alternaria</taxon>
        <taxon>Alternaria alternata complex</taxon>
    </lineage>
</organism>
<dbReference type="PANTHER" id="PTHR33112:SF13">
    <property type="entry name" value="HETEROKARYON INCOMPATIBILITY DOMAIN-CONTAINING PROTEIN"/>
    <property type="match status" value="1"/>
</dbReference>
<dbReference type="Pfam" id="PF06985">
    <property type="entry name" value="HET"/>
    <property type="match status" value="1"/>
</dbReference>
<proteinExistence type="predicted"/>
<feature type="domain" description="Heterokaryon incompatibility" evidence="1">
    <location>
        <begin position="198"/>
        <end position="344"/>
    </location>
</feature>
<comment type="caution">
    <text evidence="2">The sequence shown here is derived from an EMBL/GenBank/DDBJ whole genome shotgun (WGS) entry which is preliminary data.</text>
</comment>
<sequence length="645" mass="73144">MATEALDSRPVGPSDTTVNLAAATDDDAEDEGHEPCYLFSKEHSPIYIDTNIKKLRLGVAAACQNCSIVLDAITTYSSGRLCMDSITEVTVPLDDWRIRTYNNEHERTDLELFRLEGQELHTLPSLSPSIPPIPTKALPSGDTSSDQALQTLHSWIETCVEHHEACAKRKINRLPKRVLEIDGEHVYLREHLKTPAMYACLSHCWGPSGPALKLEKTTSSDLFDGILIDRLPKTFADAVHLCARLSFRFIWIDACCIMQDDDDDWKEAAATMAIIYERANLTIAATWAENSDCGLFASDQERYKARKLEDHELYIQERGPLFPPPHSTNSYNFPLLNRAWVYQERLLSSRMVHFGKDQIYWQCSTRFISESGMTYKEMYSSTDTSKSNLFEVIEDPVDRWRKLVNMYSGLHLTYASDRLPAVAAIVEREMRLRLDDVYIAGMWKKSLLPDLAWKVVDFRTSLGRCPQIRSPTWAWPSSQVQVRWESGSLEPCLRLVDLSYTYVGPAHVGEVTNASILLEGHVYTIRLKKNFKRGILICEARMEIVPRSISDVTLHDWSTIMDFDWSIGDRPVTIGDTFVVLTISLLSKRASCTGLVLREVTDGVFERMGTIDIEAVSRSGMTTLQKTQIICDFVEALPIRQVKII</sequence>
<keyword evidence="3" id="KW-1185">Reference proteome</keyword>